<dbReference type="PANTHER" id="PTHR13812:SF19">
    <property type="entry name" value="KETIMINE REDUCTASE MU-CRYSTALLIN"/>
    <property type="match status" value="1"/>
</dbReference>
<evidence type="ECO:0000313" key="2">
    <source>
        <dbReference type="EMBL" id="SDL45794.1"/>
    </source>
</evidence>
<evidence type="ECO:0000256" key="1">
    <source>
        <dbReference type="ARBA" id="ARBA00008903"/>
    </source>
</evidence>
<accession>A0A1G9K8R5</accession>
<dbReference type="SUPFAM" id="SSF51735">
    <property type="entry name" value="NAD(P)-binding Rossmann-fold domains"/>
    <property type="match status" value="1"/>
</dbReference>
<dbReference type="Gene3D" id="3.30.1780.10">
    <property type="entry name" value="ornithine cyclodeaminase, domain 1"/>
    <property type="match status" value="1"/>
</dbReference>
<dbReference type="PANTHER" id="PTHR13812">
    <property type="entry name" value="KETIMINE REDUCTASE MU-CRYSTALLIN"/>
    <property type="match status" value="1"/>
</dbReference>
<dbReference type="Pfam" id="PF02423">
    <property type="entry name" value="OCD_Mu_crystall"/>
    <property type="match status" value="1"/>
</dbReference>
<dbReference type="GO" id="GO:0005737">
    <property type="term" value="C:cytoplasm"/>
    <property type="evidence" value="ECO:0007669"/>
    <property type="project" value="TreeGrafter"/>
</dbReference>
<proteinExistence type="inferred from homology"/>
<protein>
    <submittedName>
        <fullName evidence="2">Ornithine cyclodeaminase</fullName>
    </submittedName>
</protein>
<evidence type="ECO:0000313" key="3">
    <source>
        <dbReference type="Proteomes" id="UP000198894"/>
    </source>
</evidence>
<dbReference type="AlphaFoldDB" id="A0A1G9K8R5"/>
<keyword evidence="3" id="KW-1185">Reference proteome</keyword>
<dbReference type="Gene3D" id="3.40.50.720">
    <property type="entry name" value="NAD(P)-binding Rossmann-like Domain"/>
    <property type="match status" value="1"/>
</dbReference>
<comment type="similarity">
    <text evidence="1">Belongs to the ornithine cyclodeaminase/mu-crystallin family.</text>
</comment>
<gene>
    <name evidence="2" type="ORF">SAMN05428953_13811</name>
</gene>
<dbReference type="InterPro" id="IPR023401">
    <property type="entry name" value="ODC_N"/>
</dbReference>
<dbReference type="EMBL" id="FNEE01000038">
    <property type="protein sequence ID" value="SDL45794.1"/>
    <property type="molecule type" value="Genomic_DNA"/>
</dbReference>
<dbReference type="PIRSF" id="PIRSF001439">
    <property type="entry name" value="CryM"/>
    <property type="match status" value="1"/>
</dbReference>
<dbReference type="Proteomes" id="UP000198894">
    <property type="component" value="Unassembled WGS sequence"/>
</dbReference>
<dbReference type="RefSeq" id="WP_091600531.1">
    <property type="nucleotide sequence ID" value="NZ_FNEE01000038.1"/>
</dbReference>
<reference evidence="3" key="1">
    <citation type="submission" date="2016-10" db="EMBL/GenBank/DDBJ databases">
        <authorList>
            <person name="Varghese N."/>
            <person name="Submissions S."/>
        </authorList>
    </citation>
    <scope>NUCLEOTIDE SEQUENCE [LARGE SCALE GENOMIC DNA]</scope>
    <source>
        <strain evidence="3">CGMCC 1.11022</strain>
    </source>
</reference>
<sequence length="325" mass="34707">MSVTADESQLLLLAGDQVAPLLEPDAVLDAVRRSFELHSAREGRVFPLVRENLHTGGIFGIKSGDVPSADLLGFKAAGFWPANRELGKEPHQATIVLFDPHTGRPLCIIDGNAITTLRTGAAGAIGLTLLARPESRSICIFGTGTQGRIQLRLALRAMPGLDTIHYLTADGRPDAAFEAAFEDFAPAHSNQAAKAVGSSDIIITATPGSGPLFPAEAVRPGTHINAVGADTQGKRELPDGVLRRVRLFADDCEQSAAVGEGQWDTGCRAIEIGDLLTGKIPFTRDAADITVFDMTGLALQDLTVADMLWRQARSWGTGTRVPWRW</sequence>
<organism evidence="2 3">
    <name type="scientific">Mesorhizobium muleiense</name>
    <dbReference type="NCBI Taxonomy" id="1004279"/>
    <lineage>
        <taxon>Bacteria</taxon>
        <taxon>Pseudomonadati</taxon>
        <taxon>Pseudomonadota</taxon>
        <taxon>Alphaproteobacteria</taxon>
        <taxon>Hyphomicrobiales</taxon>
        <taxon>Phyllobacteriaceae</taxon>
        <taxon>Mesorhizobium</taxon>
    </lineage>
</organism>
<dbReference type="InterPro" id="IPR003462">
    <property type="entry name" value="ODC_Mu_crystall"/>
</dbReference>
<name>A0A1G9K8R5_9HYPH</name>
<dbReference type="InterPro" id="IPR036291">
    <property type="entry name" value="NAD(P)-bd_dom_sf"/>
</dbReference>